<sequence>MGLAKVLLKAILVPIVVVVVLAAVAIIAFKQYRDKKKRNKEIQQQAFRPPPLVQWVPPDAVQKPAATYTSVAVYPNTPGQVEKGLARA</sequence>
<accession>A0A5M3YNR8</accession>
<protein>
    <submittedName>
        <fullName evidence="1">Uncharacterized protein</fullName>
    </submittedName>
</protein>
<dbReference type="Proteomes" id="UP000452235">
    <property type="component" value="Unassembled WGS sequence"/>
</dbReference>
<dbReference type="OrthoDB" id="4367204at2759"/>
<proteinExistence type="predicted"/>
<evidence type="ECO:0000313" key="1">
    <source>
        <dbReference type="EMBL" id="GFF15142.1"/>
    </source>
</evidence>
<organism evidence="1 2">
    <name type="scientific">Aspergillus terreus</name>
    <dbReference type="NCBI Taxonomy" id="33178"/>
    <lineage>
        <taxon>Eukaryota</taxon>
        <taxon>Fungi</taxon>
        <taxon>Dikarya</taxon>
        <taxon>Ascomycota</taxon>
        <taxon>Pezizomycotina</taxon>
        <taxon>Eurotiomycetes</taxon>
        <taxon>Eurotiomycetidae</taxon>
        <taxon>Eurotiales</taxon>
        <taxon>Aspergillaceae</taxon>
        <taxon>Aspergillus</taxon>
        <taxon>Aspergillus subgen. Circumdati</taxon>
    </lineage>
</organism>
<comment type="caution">
    <text evidence="1">The sequence shown here is derived from an EMBL/GenBank/DDBJ whole genome shotgun (WGS) entry which is preliminary data.</text>
</comment>
<name>A0A5M3YNR8_ASPTE</name>
<dbReference type="AlphaFoldDB" id="A0A5M3YNR8"/>
<dbReference type="EMBL" id="BLJY01000004">
    <property type="protein sequence ID" value="GFF15142.1"/>
    <property type="molecule type" value="Genomic_DNA"/>
</dbReference>
<keyword evidence="2" id="KW-1185">Reference proteome</keyword>
<evidence type="ECO:0000313" key="2">
    <source>
        <dbReference type="Proteomes" id="UP000452235"/>
    </source>
</evidence>
<reference evidence="1 2" key="1">
    <citation type="submission" date="2020-01" db="EMBL/GenBank/DDBJ databases">
        <title>Aspergillus terreus IFO 6365 whole genome shotgun sequence.</title>
        <authorList>
            <person name="Kanamasa S."/>
            <person name="Takahashi H."/>
        </authorList>
    </citation>
    <scope>NUCLEOTIDE SEQUENCE [LARGE SCALE GENOMIC DNA]</scope>
    <source>
        <strain evidence="1 2">IFO 6365</strain>
    </source>
</reference>
<gene>
    <name evidence="1" type="ORF">ATEIFO6365_0004026100</name>
</gene>